<accession>A0A915LD99</accession>
<reference evidence="2" key="1">
    <citation type="submission" date="2022-11" db="UniProtKB">
        <authorList>
            <consortium name="WormBaseParasite"/>
        </authorList>
    </citation>
    <scope>IDENTIFICATION</scope>
</reference>
<evidence type="ECO:0000313" key="1">
    <source>
        <dbReference type="Proteomes" id="UP000887565"/>
    </source>
</evidence>
<sequence>MESQPTMQGAMLAEKLVILGGSATILAAGIDREEAAALNEWAVLACIFYIKGINLLTYRTNYLVNHMGYGNIVHQSHCGSGHLIKHVSSLPSKVFQFECTCIGDAVDNLLIAVMALQIVISSGV</sequence>
<organism evidence="1 2">
    <name type="scientific">Romanomermis culicivorax</name>
    <name type="common">Nematode worm</name>
    <dbReference type="NCBI Taxonomy" id="13658"/>
    <lineage>
        <taxon>Eukaryota</taxon>
        <taxon>Metazoa</taxon>
        <taxon>Ecdysozoa</taxon>
        <taxon>Nematoda</taxon>
        <taxon>Enoplea</taxon>
        <taxon>Dorylaimia</taxon>
        <taxon>Mermithida</taxon>
        <taxon>Mermithoidea</taxon>
        <taxon>Mermithidae</taxon>
        <taxon>Romanomermis</taxon>
    </lineage>
</organism>
<dbReference type="WBParaSite" id="nRc.2.0.1.t48303-RA">
    <property type="protein sequence ID" value="nRc.2.0.1.t48303-RA"/>
    <property type="gene ID" value="nRc.2.0.1.g48303"/>
</dbReference>
<proteinExistence type="predicted"/>
<dbReference type="Proteomes" id="UP000887565">
    <property type="component" value="Unplaced"/>
</dbReference>
<protein>
    <submittedName>
        <fullName evidence="2">Uncharacterized protein</fullName>
    </submittedName>
</protein>
<keyword evidence="1" id="KW-1185">Reference proteome</keyword>
<evidence type="ECO:0000313" key="2">
    <source>
        <dbReference type="WBParaSite" id="nRc.2.0.1.t48303-RA"/>
    </source>
</evidence>
<name>A0A915LD99_ROMCU</name>
<dbReference type="AlphaFoldDB" id="A0A915LD99"/>